<dbReference type="InterPro" id="IPR045601">
    <property type="entry name" value="DUF6455"/>
</dbReference>
<name>A0ABX2T631_9PROT</name>
<evidence type="ECO:0000259" key="1">
    <source>
        <dbReference type="Pfam" id="PF20056"/>
    </source>
</evidence>
<organism evidence="2 3">
    <name type="scientific">Azospirillum oleiclasticum</name>
    <dbReference type="NCBI Taxonomy" id="2735135"/>
    <lineage>
        <taxon>Bacteria</taxon>
        <taxon>Pseudomonadati</taxon>
        <taxon>Pseudomonadota</taxon>
        <taxon>Alphaproteobacteria</taxon>
        <taxon>Rhodospirillales</taxon>
        <taxon>Azospirillaceae</taxon>
        <taxon>Azospirillum</taxon>
    </lineage>
</organism>
<comment type="caution">
    <text evidence="2">The sequence shown here is derived from an EMBL/GenBank/DDBJ whole genome shotgun (WGS) entry which is preliminary data.</text>
</comment>
<proteinExistence type="predicted"/>
<keyword evidence="3" id="KW-1185">Reference proteome</keyword>
<accession>A0ABX2T631</accession>
<dbReference type="RefSeq" id="WP_180281549.1">
    <property type="nucleotide sequence ID" value="NZ_JABFDB010000004.1"/>
</dbReference>
<sequence>MNTAAAVPKPGAAKPDKGAIARFIDAWRDRRELAAMAPGELDRMLGDAGLSHTDLPSVLDHARQVGVLLPAALTLHGVDADALAHERLDLLRDMQRVCSGCRSTAACRRFLADGNAAEHARICPNAYSMDRLDGVCG</sequence>
<reference evidence="2 3" key="1">
    <citation type="submission" date="2020-05" db="EMBL/GenBank/DDBJ databases">
        <title>Azospirillum oleiclasticum sp. nov, a nitrogen-fixing and heavy crude oil-emulsifying bacterium isolated from the crude oil of Yumen Oilfield.</title>
        <authorList>
            <person name="Wu D."/>
            <person name="Cai M."/>
            <person name="Zhang X."/>
        </authorList>
    </citation>
    <scope>NUCLEOTIDE SEQUENCE [LARGE SCALE GENOMIC DNA]</scope>
    <source>
        <strain evidence="2 3">ROY-1-1-2</strain>
    </source>
</reference>
<dbReference type="Proteomes" id="UP000584642">
    <property type="component" value="Unassembled WGS sequence"/>
</dbReference>
<dbReference type="Pfam" id="PF20056">
    <property type="entry name" value="DUF6455"/>
    <property type="match status" value="1"/>
</dbReference>
<evidence type="ECO:0000313" key="2">
    <source>
        <dbReference type="EMBL" id="NYZ19785.1"/>
    </source>
</evidence>
<gene>
    <name evidence="2" type="ORF">HND93_08680</name>
</gene>
<evidence type="ECO:0000313" key="3">
    <source>
        <dbReference type="Proteomes" id="UP000584642"/>
    </source>
</evidence>
<dbReference type="EMBL" id="JABFDB010000004">
    <property type="protein sequence ID" value="NYZ19785.1"/>
    <property type="molecule type" value="Genomic_DNA"/>
</dbReference>
<feature type="domain" description="DUF6455" evidence="1">
    <location>
        <begin position="77"/>
        <end position="133"/>
    </location>
</feature>
<protein>
    <recommendedName>
        <fullName evidence="1">DUF6455 domain-containing protein</fullName>
    </recommendedName>
</protein>